<organism evidence="3 4">
    <name type="scientific">Eragrostis curvula</name>
    <name type="common">weeping love grass</name>
    <dbReference type="NCBI Taxonomy" id="38414"/>
    <lineage>
        <taxon>Eukaryota</taxon>
        <taxon>Viridiplantae</taxon>
        <taxon>Streptophyta</taxon>
        <taxon>Embryophyta</taxon>
        <taxon>Tracheophyta</taxon>
        <taxon>Spermatophyta</taxon>
        <taxon>Magnoliopsida</taxon>
        <taxon>Liliopsida</taxon>
        <taxon>Poales</taxon>
        <taxon>Poaceae</taxon>
        <taxon>PACMAD clade</taxon>
        <taxon>Chloridoideae</taxon>
        <taxon>Eragrostideae</taxon>
        <taxon>Eragrostidinae</taxon>
        <taxon>Eragrostis</taxon>
    </lineage>
</organism>
<feature type="region of interest" description="Disordered" evidence="1">
    <location>
        <begin position="73"/>
        <end position="106"/>
    </location>
</feature>
<evidence type="ECO:0000313" key="3">
    <source>
        <dbReference type="EMBL" id="TVU41042.1"/>
    </source>
</evidence>
<sequence>YFIVIDDVWEVSSWNAIRIALQDKNLGSKIIITTRRSDVAELVHCSYQMKPLSSDSSKELFYGRIFGTEDKCPEKAPWRQAKDEDMTSTRKEERGSPEKRGELVGEFAGLGRERGEMWWRARV</sequence>
<feature type="non-terminal residue" evidence="3">
    <location>
        <position position="123"/>
    </location>
</feature>
<protein>
    <recommendedName>
        <fullName evidence="2">NB-ARC domain-containing protein</fullName>
    </recommendedName>
</protein>
<keyword evidence="4" id="KW-1185">Reference proteome</keyword>
<dbReference type="Pfam" id="PF00931">
    <property type="entry name" value="NB-ARC"/>
    <property type="match status" value="1"/>
</dbReference>
<dbReference type="AlphaFoldDB" id="A0A5J9VX84"/>
<dbReference type="Proteomes" id="UP000324897">
    <property type="component" value="Chromosome 4"/>
</dbReference>
<feature type="domain" description="NB-ARC" evidence="2">
    <location>
        <begin position="1"/>
        <end position="66"/>
    </location>
</feature>
<evidence type="ECO:0000256" key="1">
    <source>
        <dbReference type="SAM" id="MobiDB-lite"/>
    </source>
</evidence>
<feature type="non-terminal residue" evidence="3">
    <location>
        <position position="1"/>
    </location>
</feature>
<dbReference type="SUPFAM" id="SSF52540">
    <property type="entry name" value="P-loop containing nucleoside triphosphate hydrolases"/>
    <property type="match status" value="1"/>
</dbReference>
<dbReference type="PANTHER" id="PTHR23155:SF1201">
    <property type="entry name" value="OS02G0301800 PROTEIN"/>
    <property type="match status" value="1"/>
</dbReference>
<accession>A0A5J9VX84</accession>
<reference evidence="3 4" key="1">
    <citation type="journal article" date="2019" name="Sci. Rep.">
        <title>A high-quality genome of Eragrostis curvula grass provides insights into Poaceae evolution and supports new strategies to enhance forage quality.</title>
        <authorList>
            <person name="Carballo J."/>
            <person name="Santos B.A.C.M."/>
            <person name="Zappacosta D."/>
            <person name="Garbus I."/>
            <person name="Selva J.P."/>
            <person name="Gallo C.A."/>
            <person name="Diaz A."/>
            <person name="Albertini E."/>
            <person name="Caccamo M."/>
            <person name="Echenique V."/>
        </authorList>
    </citation>
    <scope>NUCLEOTIDE SEQUENCE [LARGE SCALE GENOMIC DNA]</scope>
    <source>
        <strain evidence="4">cv. Victoria</strain>
        <tissue evidence="3">Leaf</tissue>
    </source>
</reference>
<feature type="compositionally biased region" description="Basic and acidic residues" evidence="1">
    <location>
        <begin position="73"/>
        <end position="103"/>
    </location>
</feature>
<dbReference type="InterPro" id="IPR027417">
    <property type="entry name" value="P-loop_NTPase"/>
</dbReference>
<comment type="caution">
    <text evidence="3">The sequence shown here is derived from an EMBL/GenBank/DDBJ whole genome shotgun (WGS) entry which is preliminary data.</text>
</comment>
<dbReference type="Gene3D" id="3.40.50.300">
    <property type="entry name" value="P-loop containing nucleotide triphosphate hydrolases"/>
    <property type="match status" value="1"/>
</dbReference>
<evidence type="ECO:0000259" key="2">
    <source>
        <dbReference type="Pfam" id="PF00931"/>
    </source>
</evidence>
<evidence type="ECO:0000313" key="4">
    <source>
        <dbReference type="Proteomes" id="UP000324897"/>
    </source>
</evidence>
<dbReference type="GO" id="GO:0098542">
    <property type="term" value="P:defense response to other organism"/>
    <property type="evidence" value="ECO:0007669"/>
    <property type="project" value="TreeGrafter"/>
</dbReference>
<name>A0A5J9VX84_9POAL</name>
<dbReference type="PANTHER" id="PTHR23155">
    <property type="entry name" value="DISEASE RESISTANCE PROTEIN RP"/>
    <property type="match status" value="1"/>
</dbReference>
<dbReference type="InterPro" id="IPR044974">
    <property type="entry name" value="Disease_R_plants"/>
</dbReference>
<gene>
    <name evidence="3" type="ORF">EJB05_14532</name>
</gene>
<dbReference type="EMBL" id="RWGY01000007">
    <property type="protein sequence ID" value="TVU41042.1"/>
    <property type="molecule type" value="Genomic_DNA"/>
</dbReference>
<dbReference type="GO" id="GO:0043531">
    <property type="term" value="F:ADP binding"/>
    <property type="evidence" value="ECO:0007669"/>
    <property type="project" value="InterPro"/>
</dbReference>
<dbReference type="InterPro" id="IPR002182">
    <property type="entry name" value="NB-ARC"/>
</dbReference>
<dbReference type="Gramene" id="TVU41042">
    <property type="protein sequence ID" value="TVU41042"/>
    <property type="gene ID" value="EJB05_14532"/>
</dbReference>
<dbReference type="OrthoDB" id="1305171at2759"/>
<proteinExistence type="predicted"/>